<evidence type="ECO:0000256" key="3">
    <source>
        <dbReference type="ARBA" id="ARBA00049512"/>
    </source>
</evidence>
<sequence length="68" mass="7731">MNMEIIYYFHSFAVPKCFVKIDALNGLLTKINFNFSCCGGLFYSLQSEICGANYNFILITLELTSLEC</sequence>
<dbReference type="Gene3D" id="2.60.40.420">
    <property type="entry name" value="Cupredoxins - blue copper proteins"/>
    <property type="match status" value="1"/>
</dbReference>
<dbReference type="WBParaSite" id="BPAG_0001065201-mRNA-1">
    <property type="protein sequence ID" value="BPAG_0001065201-mRNA-1"/>
    <property type="gene ID" value="BPAG_0001065201"/>
</dbReference>
<accession>A0A0N4TQ04</accession>
<organism evidence="7">
    <name type="scientific">Brugia pahangi</name>
    <name type="common">Filarial nematode worm</name>
    <dbReference type="NCBI Taxonomy" id="6280"/>
    <lineage>
        <taxon>Eukaryota</taxon>
        <taxon>Metazoa</taxon>
        <taxon>Ecdysozoa</taxon>
        <taxon>Nematoda</taxon>
        <taxon>Chromadorea</taxon>
        <taxon>Rhabditida</taxon>
        <taxon>Spirurina</taxon>
        <taxon>Spiruromorpha</taxon>
        <taxon>Filarioidea</taxon>
        <taxon>Onchocercidae</taxon>
        <taxon>Brugia</taxon>
    </lineage>
</organism>
<dbReference type="PRINTS" id="PR01166">
    <property type="entry name" value="CYCOXIDASEII"/>
</dbReference>
<reference evidence="7" key="1">
    <citation type="submission" date="2017-02" db="UniProtKB">
        <authorList>
            <consortium name="WormBaseParasite"/>
        </authorList>
    </citation>
    <scope>IDENTIFICATION</scope>
</reference>
<proteinExistence type="predicted"/>
<comment type="cofactor">
    <cofactor evidence="1">
        <name>Cu cation</name>
        <dbReference type="ChEBI" id="CHEBI:23378"/>
    </cofactor>
</comment>
<feature type="domain" description="Cytochrome oxidase subunit II copper A binding" evidence="4">
    <location>
        <begin position="1"/>
        <end position="68"/>
    </location>
</feature>
<keyword evidence="2" id="KW-0460">Magnesium</keyword>
<evidence type="ECO:0000256" key="2">
    <source>
        <dbReference type="ARBA" id="ARBA00022842"/>
    </source>
</evidence>
<dbReference type="Proteomes" id="UP000278627">
    <property type="component" value="Unassembled WGS sequence"/>
</dbReference>
<dbReference type="SUPFAM" id="SSF49503">
    <property type="entry name" value="Cupredoxins"/>
    <property type="match status" value="1"/>
</dbReference>
<evidence type="ECO:0000256" key="1">
    <source>
        <dbReference type="ARBA" id="ARBA00001935"/>
    </source>
</evidence>
<evidence type="ECO:0000259" key="4">
    <source>
        <dbReference type="PROSITE" id="PS50857"/>
    </source>
</evidence>
<dbReference type="GO" id="GO:0016020">
    <property type="term" value="C:membrane"/>
    <property type="evidence" value="ECO:0007669"/>
    <property type="project" value="InterPro"/>
</dbReference>
<dbReference type="Pfam" id="PF00116">
    <property type="entry name" value="COX2"/>
    <property type="match status" value="1"/>
</dbReference>
<keyword evidence="6" id="KW-1185">Reference proteome</keyword>
<dbReference type="STRING" id="6280.A0A0N4TQ04"/>
<dbReference type="PROSITE" id="PS50857">
    <property type="entry name" value="COX2_CUA"/>
    <property type="match status" value="1"/>
</dbReference>
<dbReference type="GO" id="GO:0005507">
    <property type="term" value="F:copper ion binding"/>
    <property type="evidence" value="ECO:0007669"/>
    <property type="project" value="InterPro"/>
</dbReference>
<dbReference type="AlphaFoldDB" id="A0A0N4TQ04"/>
<dbReference type="InterPro" id="IPR002429">
    <property type="entry name" value="CcO_II-like_C"/>
</dbReference>
<dbReference type="EMBL" id="UZAD01013194">
    <property type="protein sequence ID" value="VDN91800.1"/>
    <property type="molecule type" value="Genomic_DNA"/>
</dbReference>
<dbReference type="InterPro" id="IPR008972">
    <property type="entry name" value="Cupredoxin"/>
</dbReference>
<dbReference type="GO" id="GO:0004129">
    <property type="term" value="F:cytochrome-c oxidase activity"/>
    <property type="evidence" value="ECO:0007669"/>
    <property type="project" value="UniProtKB-EC"/>
</dbReference>
<protein>
    <submittedName>
        <fullName evidence="7">COX2_CUA domain-containing protein</fullName>
    </submittedName>
</protein>
<evidence type="ECO:0000313" key="6">
    <source>
        <dbReference type="Proteomes" id="UP000278627"/>
    </source>
</evidence>
<comment type="catalytic activity">
    <reaction evidence="3">
        <text>4 Fe(II)-[cytochrome c] + O2 + 8 H(+)(in) = 4 Fe(III)-[cytochrome c] + 2 H2O + 4 H(+)(out)</text>
        <dbReference type="Rhea" id="RHEA:11436"/>
        <dbReference type="Rhea" id="RHEA-COMP:10350"/>
        <dbReference type="Rhea" id="RHEA-COMP:14399"/>
        <dbReference type="ChEBI" id="CHEBI:15377"/>
        <dbReference type="ChEBI" id="CHEBI:15378"/>
        <dbReference type="ChEBI" id="CHEBI:15379"/>
        <dbReference type="ChEBI" id="CHEBI:29033"/>
        <dbReference type="ChEBI" id="CHEBI:29034"/>
        <dbReference type="EC" id="7.1.1.9"/>
    </reaction>
    <physiologicalReaction direction="left-to-right" evidence="3">
        <dbReference type="Rhea" id="RHEA:11437"/>
    </physiologicalReaction>
</comment>
<evidence type="ECO:0000313" key="7">
    <source>
        <dbReference type="WBParaSite" id="BPAG_0001065201-mRNA-1"/>
    </source>
</evidence>
<gene>
    <name evidence="5" type="ORF">BPAG_LOCUS10614</name>
</gene>
<name>A0A0N4TQ04_BRUPA</name>
<reference evidence="5 6" key="2">
    <citation type="submission" date="2018-11" db="EMBL/GenBank/DDBJ databases">
        <authorList>
            <consortium name="Pathogen Informatics"/>
        </authorList>
    </citation>
    <scope>NUCLEOTIDE SEQUENCE [LARGE SCALE GENOMIC DNA]</scope>
</reference>
<evidence type="ECO:0000313" key="5">
    <source>
        <dbReference type="EMBL" id="VDN91800.1"/>
    </source>
</evidence>